<protein>
    <submittedName>
        <fullName evidence="1">Uncharacterized protein</fullName>
    </submittedName>
</protein>
<reference evidence="1 2" key="1">
    <citation type="submission" date="2019-03" db="EMBL/GenBank/DDBJ databases">
        <title>First draft genome of Liparis tanakae, snailfish: a comprehensive survey of snailfish specific genes.</title>
        <authorList>
            <person name="Kim W."/>
            <person name="Song I."/>
            <person name="Jeong J.-H."/>
            <person name="Kim D."/>
            <person name="Kim S."/>
            <person name="Ryu S."/>
            <person name="Song J.Y."/>
            <person name="Lee S.K."/>
        </authorList>
    </citation>
    <scope>NUCLEOTIDE SEQUENCE [LARGE SCALE GENOMIC DNA]</scope>
    <source>
        <tissue evidence="1">Muscle</tissue>
    </source>
</reference>
<organism evidence="1 2">
    <name type="scientific">Liparis tanakae</name>
    <name type="common">Tanaka's snailfish</name>
    <dbReference type="NCBI Taxonomy" id="230148"/>
    <lineage>
        <taxon>Eukaryota</taxon>
        <taxon>Metazoa</taxon>
        <taxon>Chordata</taxon>
        <taxon>Craniata</taxon>
        <taxon>Vertebrata</taxon>
        <taxon>Euteleostomi</taxon>
        <taxon>Actinopterygii</taxon>
        <taxon>Neopterygii</taxon>
        <taxon>Teleostei</taxon>
        <taxon>Neoteleostei</taxon>
        <taxon>Acanthomorphata</taxon>
        <taxon>Eupercaria</taxon>
        <taxon>Perciformes</taxon>
        <taxon>Cottioidei</taxon>
        <taxon>Cottales</taxon>
        <taxon>Liparidae</taxon>
        <taxon>Liparis</taxon>
    </lineage>
</organism>
<dbReference type="EMBL" id="SRLO01003778">
    <property type="protein sequence ID" value="TNN31126.1"/>
    <property type="molecule type" value="Genomic_DNA"/>
</dbReference>
<gene>
    <name evidence="1" type="ORF">EYF80_058721</name>
</gene>
<proteinExistence type="predicted"/>
<sequence length="37" mass="4198">MSLYPSLEDLKVDKVIKVRVNRSCPPRLPAENLSTVE</sequence>
<dbReference type="Proteomes" id="UP000314294">
    <property type="component" value="Unassembled WGS sequence"/>
</dbReference>
<evidence type="ECO:0000313" key="1">
    <source>
        <dbReference type="EMBL" id="TNN31126.1"/>
    </source>
</evidence>
<comment type="caution">
    <text evidence="1">The sequence shown here is derived from an EMBL/GenBank/DDBJ whole genome shotgun (WGS) entry which is preliminary data.</text>
</comment>
<name>A0A4Z2EQD9_9TELE</name>
<accession>A0A4Z2EQD9</accession>
<dbReference type="AlphaFoldDB" id="A0A4Z2EQD9"/>
<evidence type="ECO:0000313" key="2">
    <source>
        <dbReference type="Proteomes" id="UP000314294"/>
    </source>
</evidence>
<keyword evidence="2" id="KW-1185">Reference proteome</keyword>